<dbReference type="PANTHER" id="PTHR30204">
    <property type="entry name" value="REDOX-CYCLING DRUG-SENSING TRANSCRIPTIONAL ACTIVATOR SOXR"/>
    <property type="match status" value="1"/>
</dbReference>
<dbReference type="AlphaFoldDB" id="A0A0M4H280"/>
<proteinExistence type="predicted"/>
<evidence type="ECO:0000256" key="1">
    <source>
        <dbReference type="ARBA" id="ARBA00022491"/>
    </source>
</evidence>
<organism evidence="5 6">
    <name type="scientific">Clavibacter capsici</name>
    <dbReference type="NCBI Taxonomy" id="1874630"/>
    <lineage>
        <taxon>Bacteria</taxon>
        <taxon>Bacillati</taxon>
        <taxon>Actinomycetota</taxon>
        <taxon>Actinomycetes</taxon>
        <taxon>Micrococcales</taxon>
        <taxon>Microbacteriaceae</taxon>
        <taxon>Clavibacter</taxon>
    </lineage>
</organism>
<dbReference type="SUPFAM" id="SSF46955">
    <property type="entry name" value="Putative DNA-binding domain"/>
    <property type="match status" value="1"/>
</dbReference>
<name>A0A0M4H280_9MICO</name>
<dbReference type="Gene3D" id="1.10.1660.10">
    <property type="match status" value="1"/>
</dbReference>
<dbReference type="Pfam" id="PF13411">
    <property type="entry name" value="MerR_1"/>
    <property type="match status" value="1"/>
</dbReference>
<dbReference type="PRINTS" id="PR00040">
    <property type="entry name" value="HTHMERR"/>
</dbReference>
<dbReference type="InterPro" id="IPR012925">
    <property type="entry name" value="TipAS_dom"/>
</dbReference>
<keyword evidence="6" id="KW-1185">Reference proteome</keyword>
<dbReference type="InterPro" id="IPR009061">
    <property type="entry name" value="DNA-bd_dom_put_sf"/>
</dbReference>
<dbReference type="Pfam" id="PF07739">
    <property type="entry name" value="TipAS"/>
    <property type="match status" value="1"/>
</dbReference>
<evidence type="ECO:0000313" key="5">
    <source>
        <dbReference type="EMBL" id="QIS46110.1"/>
    </source>
</evidence>
<dbReference type="SUPFAM" id="SSF89082">
    <property type="entry name" value="Antibiotic binding domain of TipA-like multidrug resistance regulators"/>
    <property type="match status" value="1"/>
</dbReference>
<keyword evidence="1" id="KW-0678">Repressor</keyword>
<accession>A0A0M4H280</accession>
<evidence type="ECO:0000313" key="6">
    <source>
        <dbReference type="Proteomes" id="UP000503164"/>
    </source>
</evidence>
<dbReference type="PANTHER" id="PTHR30204:SF69">
    <property type="entry name" value="MERR-FAMILY TRANSCRIPTIONAL REGULATOR"/>
    <property type="match status" value="1"/>
</dbReference>
<dbReference type="PROSITE" id="PS50937">
    <property type="entry name" value="HTH_MERR_2"/>
    <property type="match status" value="1"/>
</dbReference>
<dbReference type="InterPro" id="IPR047057">
    <property type="entry name" value="MerR_fam"/>
</dbReference>
<dbReference type="EMBL" id="CP048049">
    <property type="protein sequence ID" value="QIS46110.1"/>
    <property type="molecule type" value="Genomic_DNA"/>
</dbReference>
<dbReference type="GO" id="GO:0003677">
    <property type="term" value="F:DNA binding"/>
    <property type="evidence" value="ECO:0007669"/>
    <property type="project" value="UniProtKB-KW"/>
</dbReference>
<dbReference type="Gene3D" id="1.10.490.50">
    <property type="entry name" value="Antibiotic binding domain of TipA-like multidrug resistance regulators"/>
    <property type="match status" value="1"/>
</dbReference>
<keyword evidence="2" id="KW-0805">Transcription regulation</keyword>
<dbReference type="KEGG" id="ccap:AES38_13975"/>
<dbReference type="Proteomes" id="UP000503164">
    <property type="component" value="Chromosome"/>
</dbReference>
<evidence type="ECO:0000256" key="4">
    <source>
        <dbReference type="ARBA" id="ARBA00023163"/>
    </source>
</evidence>
<dbReference type="GO" id="GO:0003700">
    <property type="term" value="F:DNA-binding transcription factor activity"/>
    <property type="evidence" value="ECO:0007669"/>
    <property type="project" value="InterPro"/>
</dbReference>
<evidence type="ECO:0000256" key="2">
    <source>
        <dbReference type="ARBA" id="ARBA00023015"/>
    </source>
</evidence>
<sequence>MTEEARAVEWTVQQLADRAGVSGRTLRHYHRIGLLAPDRVGVNGYRHYGPVAVARLQRILLLRATGMPLSRIAEVLESERADAGPEHGTRGATEEIRALEEHLEQLVRERETVERRIQAVERTLAMRREGRRPPMDVMLDGFNDRFESEVVDRWGRPAYEAANGWWHGMGIDRQRAWKRDSESLVARWRELGDAGSEAASAEAQEHAARHMRWFAAIPGTPTRDGPPEKAAAMVRGVAHSYETDPDFHRLFGGQGTARLAADALRIHLEGAADAR</sequence>
<dbReference type="SMART" id="SM00422">
    <property type="entry name" value="HTH_MERR"/>
    <property type="match status" value="1"/>
</dbReference>
<dbReference type="InterPro" id="IPR000551">
    <property type="entry name" value="MerR-type_HTH_dom"/>
</dbReference>
<dbReference type="RefSeq" id="WP_053775475.1">
    <property type="nucleotide sequence ID" value="NZ_CP012573.1"/>
</dbReference>
<keyword evidence="3" id="KW-0238">DNA-binding</keyword>
<dbReference type="InterPro" id="IPR036244">
    <property type="entry name" value="TipA-like_antibiotic-bd"/>
</dbReference>
<keyword evidence="4" id="KW-0804">Transcription</keyword>
<evidence type="ECO:0000256" key="3">
    <source>
        <dbReference type="ARBA" id="ARBA00023125"/>
    </source>
</evidence>
<reference evidence="5 6" key="1">
    <citation type="journal article" date="2020" name="Mol. Plant Pathol.">
        <title>Plasmid composition and the chpG gene determine the virulence level of Clavibacter capsici natural isolates in pepper.</title>
        <authorList>
            <person name="Hwang I.S."/>
            <person name="Lee H.M."/>
            <person name="Oh E.J."/>
            <person name="Lee S."/>
            <person name="Heu S."/>
            <person name="Oh C.S."/>
        </authorList>
    </citation>
    <scope>NUCLEOTIDE SEQUENCE [LARGE SCALE GENOMIC DNA]</scope>
    <source>
        <strain evidence="5 6">1101</strain>
    </source>
</reference>
<protein>
    <submittedName>
        <fullName evidence="5">MerR family transcriptional regulator</fullName>
    </submittedName>
</protein>
<dbReference type="CDD" id="cd01106">
    <property type="entry name" value="HTH_TipAL-Mta"/>
    <property type="match status" value="1"/>
</dbReference>
<gene>
    <name evidence="5" type="ORF">GW570_13975</name>
</gene>